<accession>L9UA36</accession>
<feature type="chain" id="PRO_5004003202" description="DUF4019 domain-containing protein" evidence="1">
    <location>
        <begin position="28"/>
        <end position="141"/>
    </location>
</feature>
<evidence type="ECO:0000256" key="1">
    <source>
        <dbReference type="SAM" id="SignalP"/>
    </source>
</evidence>
<name>L9UA36_9GAMM</name>
<keyword evidence="1" id="KW-0732">Signal</keyword>
<gene>
    <name evidence="2" type="ORF">HALTITAN_1352</name>
</gene>
<evidence type="ECO:0008006" key="4">
    <source>
        <dbReference type="Google" id="ProtNLM"/>
    </source>
</evidence>
<dbReference type="AlphaFoldDB" id="L9UA36"/>
<protein>
    <recommendedName>
        <fullName evidence="4">DUF4019 domain-containing protein</fullName>
    </recommendedName>
</protein>
<comment type="caution">
    <text evidence="2">The sequence shown here is derived from an EMBL/GenBank/DDBJ whole genome shotgun (WGS) entry which is preliminary data.</text>
</comment>
<organism evidence="2 3">
    <name type="scientific">Vreelandella titanicae BH1</name>
    <dbReference type="NCBI Taxonomy" id="1204738"/>
    <lineage>
        <taxon>Bacteria</taxon>
        <taxon>Pseudomonadati</taxon>
        <taxon>Pseudomonadota</taxon>
        <taxon>Gammaproteobacteria</taxon>
        <taxon>Oceanospirillales</taxon>
        <taxon>Halomonadaceae</taxon>
        <taxon>Vreelandella</taxon>
    </lineage>
</organism>
<reference evidence="2 3" key="1">
    <citation type="journal article" date="2013" name="Genome Announc.">
        <title>Draft Genome of the Marine Gammaproteobacterium Halomonas titanicae.</title>
        <authorList>
            <person name="Sanchez-Porro C."/>
            <person name="de la Haba R.R."/>
            <person name="Cruz-Hernandez N."/>
            <person name="Gonzalez J.M."/>
            <person name="Reyes-Guirao C."/>
            <person name="Navarro-Sampedro L."/>
            <person name="Carballo M."/>
            <person name="Ventosa A."/>
        </authorList>
    </citation>
    <scope>NUCLEOTIDE SEQUENCE [LARGE SCALE GENOMIC DNA]</scope>
    <source>
        <strain evidence="2 3">BH1</strain>
    </source>
</reference>
<evidence type="ECO:0000313" key="3">
    <source>
        <dbReference type="Proteomes" id="UP000011651"/>
    </source>
</evidence>
<feature type="signal peptide" evidence="1">
    <location>
        <begin position="1"/>
        <end position="27"/>
    </location>
</feature>
<proteinExistence type="predicted"/>
<sequence length="141" mass="15768">MPRVPVMPKMLIFIITLLLILSNQAQANSSAAEAAALAWLEAIDSGQYEQAWESSSSLLKKPLSPHMLERTIGAARRDFGAVQSRRRVSVVRETSMPGAPRDDYAVLTFQTRFENRSSQITETITPHLEEGTWKVSGYYLN</sequence>
<dbReference type="Pfam" id="PF13211">
    <property type="entry name" value="DUF4019"/>
    <property type="match status" value="1"/>
</dbReference>
<evidence type="ECO:0000313" key="2">
    <source>
        <dbReference type="EMBL" id="ELY21790.1"/>
    </source>
</evidence>
<dbReference type="Gene3D" id="3.10.450.590">
    <property type="match status" value="1"/>
</dbReference>
<dbReference type="EMBL" id="AOPO01000004">
    <property type="protein sequence ID" value="ELY21790.1"/>
    <property type="molecule type" value="Genomic_DNA"/>
</dbReference>
<dbReference type="InterPro" id="IPR025091">
    <property type="entry name" value="DUF4019"/>
</dbReference>
<dbReference type="Proteomes" id="UP000011651">
    <property type="component" value="Unassembled WGS sequence"/>
</dbReference>
<dbReference type="PATRIC" id="fig|1204738.3.peg.2023"/>